<dbReference type="NCBIfam" id="TIGR00200">
    <property type="entry name" value="cinA_nterm"/>
    <property type="match status" value="1"/>
</dbReference>
<dbReference type="Gene3D" id="3.90.950.20">
    <property type="entry name" value="CinA-like"/>
    <property type="match status" value="1"/>
</dbReference>
<comment type="caution">
    <text evidence="3">The sequence shown here is derived from an EMBL/GenBank/DDBJ whole genome shotgun (WGS) entry which is preliminary data.</text>
</comment>
<evidence type="ECO:0000256" key="1">
    <source>
        <dbReference type="HAMAP-Rule" id="MF_00226"/>
    </source>
</evidence>
<dbReference type="AlphaFoldDB" id="A0A851GE52"/>
<dbReference type="HAMAP" id="MF_00226_B">
    <property type="entry name" value="CinA_B"/>
    <property type="match status" value="1"/>
</dbReference>
<reference evidence="3 4" key="1">
    <citation type="submission" date="2020-07" db="EMBL/GenBank/DDBJ databases">
        <title>Roseicoccus Jingziensis gen. nov., sp. nov., isolated from coastal seawater.</title>
        <authorList>
            <person name="Feng X."/>
        </authorList>
    </citation>
    <scope>NUCLEOTIDE SEQUENCE [LARGE SCALE GENOMIC DNA]</scope>
    <source>
        <strain evidence="3 4">N1E253</strain>
    </source>
</reference>
<evidence type="ECO:0000313" key="3">
    <source>
        <dbReference type="EMBL" id="NWK55439.1"/>
    </source>
</evidence>
<dbReference type="NCBIfam" id="NF001813">
    <property type="entry name" value="PRK00549.1"/>
    <property type="match status" value="1"/>
</dbReference>
<evidence type="ECO:0000259" key="2">
    <source>
        <dbReference type="SMART" id="SM00852"/>
    </source>
</evidence>
<dbReference type="SMART" id="SM00852">
    <property type="entry name" value="MoCF_biosynth"/>
    <property type="match status" value="1"/>
</dbReference>
<dbReference type="PIRSF" id="PIRSF006728">
    <property type="entry name" value="CinA"/>
    <property type="match status" value="1"/>
</dbReference>
<comment type="similarity">
    <text evidence="1">Belongs to the CinA family.</text>
</comment>
<proteinExistence type="inferred from homology"/>
<dbReference type="InterPro" id="IPR050101">
    <property type="entry name" value="CinA"/>
</dbReference>
<dbReference type="InterPro" id="IPR008136">
    <property type="entry name" value="CinA_C"/>
</dbReference>
<dbReference type="Proteomes" id="UP000557872">
    <property type="component" value="Unassembled WGS sequence"/>
</dbReference>
<organism evidence="3 4">
    <name type="scientific">Oceaniferula marina</name>
    <dbReference type="NCBI Taxonomy" id="2748318"/>
    <lineage>
        <taxon>Bacteria</taxon>
        <taxon>Pseudomonadati</taxon>
        <taxon>Verrucomicrobiota</taxon>
        <taxon>Verrucomicrobiia</taxon>
        <taxon>Verrucomicrobiales</taxon>
        <taxon>Verrucomicrobiaceae</taxon>
        <taxon>Oceaniferula</taxon>
    </lineage>
</organism>
<dbReference type="PANTHER" id="PTHR13939:SF0">
    <property type="entry name" value="NMN AMIDOHYDROLASE-LIKE PROTEIN YFAY"/>
    <property type="match status" value="1"/>
</dbReference>
<dbReference type="Pfam" id="PF02464">
    <property type="entry name" value="CinA"/>
    <property type="match status" value="1"/>
</dbReference>
<keyword evidence="4" id="KW-1185">Reference proteome</keyword>
<dbReference type="PANTHER" id="PTHR13939">
    <property type="entry name" value="NICOTINAMIDE-NUCLEOTIDE AMIDOHYDROLASE PNCC"/>
    <property type="match status" value="1"/>
</dbReference>
<dbReference type="InterPro" id="IPR041424">
    <property type="entry name" value="CinA_KH"/>
</dbReference>
<dbReference type="SUPFAM" id="SSF142433">
    <property type="entry name" value="CinA-like"/>
    <property type="match status" value="1"/>
</dbReference>
<dbReference type="EMBL" id="JACBAZ010000002">
    <property type="protein sequence ID" value="NWK55439.1"/>
    <property type="molecule type" value="Genomic_DNA"/>
</dbReference>
<dbReference type="SUPFAM" id="SSF53218">
    <property type="entry name" value="Molybdenum cofactor biosynthesis proteins"/>
    <property type="match status" value="1"/>
</dbReference>
<sequence>MKIEIINTGSELLLGATLNTHGAWIGDALFRLGLRVQRQNTVPDGEAITCALQEAMSRSDAVIVTGGIGPTSDDLSREALAKVLDLPLVEDPEALRAIQAYFTRLDRDMAEDNNKQAFKPEGCTCLPNHNGTAPGVYSPPELSPKQNCSVFLLPGPPGEMHPMFENELIPRLLEQADSLSESWSQPSIQTLRFTGIGESDFHARLNRAFSQIPHLEIGYCARPGELDLRLIGNRNSIEEAADLARSAFPKQCFSKSGQSLEERVVELLGKQGKQLSTAESCTGGRIANRITDVPGASSVFTHGFVSYSNEAKQALLGVEQGLLDQFGAVSEPVALAMAQGAREKSSADIAVAVTGIAGPDGGSADKPVGTVWLAVSTSKQNKAVHAYYPRGRENFKQLVSQKALDLVRLALEP</sequence>
<dbReference type="InterPro" id="IPR036653">
    <property type="entry name" value="CinA-like_C"/>
</dbReference>
<dbReference type="CDD" id="cd00885">
    <property type="entry name" value="cinA"/>
    <property type="match status" value="1"/>
</dbReference>
<dbReference type="InterPro" id="IPR036425">
    <property type="entry name" value="MoaB/Mog-like_dom_sf"/>
</dbReference>
<name>A0A851GE52_9BACT</name>
<accession>A0A851GE52</accession>
<feature type="domain" description="MoaB/Mog" evidence="2">
    <location>
        <begin position="4"/>
        <end position="175"/>
    </location>
</feature>
<protein>
    <recommendedName>
        <fullName evidence="1">CinA-like protein</fullName>
    </recommendedName>
</protein>
<gene>
    <name evidence="3" type="ORF">HW115_07435</name>
</gene>
<evidence type="ECO:0000313" key="4">
    <source>
        <dbReference type="Proteomes" id="UP000557872"/>
    </source>
</evidence>
<dbReference type="InterPro" id="IPR001453">
    <property type="entry name" value="MoaB/Mog_dom"/>
</dbReference>
<dbReference type="Pfam" id="PF00994">
    <property type="entry name" value="MoCF_biosynth"/>
    <property type="match status" value="1"/>
</dbReference>
<dbReference type="InterPro" id="IPR008135">
    <property type="entry name" value="Competence-induced_CinA"/>
</dbReference>
<dbReference type="RefSeq" id="WP_178931954.1">
    <property type="nucleotide sequence ID" value="NZ_JACBAZ010000002.1"/>
</dbReference>
<dbReference type="Pfam" id="PF18146">
    <property type="entry name" value="CinA_KH"/>
    <property type="match status" value="1"/>
</dbReference>
<dbReference type="Gene3D" id="3.40.980.10">
    <property type="entry name" value="MoaB/Mog-like domain"/>
    <property type="match status" value="1"/>
</dbReference>
<dbReference type="NCBIfam" id="TIGR00199">
    <property type="entry name" value="PncC_domain"/>
    <property type="match status" value="1"/>
</dbReference>